<protein>
    <submittedName>
        <fullName evidence="1">Anaerobic glycerol-3-phosphate dehydrogenase subunit A</fullName>
        <ecNumber evidence="1">1.1.5.3</ecNumber>
    </submittedName>
</protein>
<dbReference type="InterPro" id="IPR036188">
    <property type="entry name" value="FAD/NAD-bd_sf"/>
</dbReference>
<accession>A0A377CX30</accession>
<dbReference type="EC" id="1.1.5.3" evidence="1"/>
<evidence type="ECO:0000313" key="1">
    <source>
        <dbReference type="EMBL" id="STM08399.1"/>
    </source>
</evidence>
<evidence type="ECO:0000313" key="2">
    <source>
        <dbReference type="Proteomes" id="UP000254052"/>
    </source>
</evidence>
<dbReference type="EMBL" id="UGED01000015">
    <property type="protein sequence ID" value="STM08399.1"/>
    <property type="molecule type" value="Genomic_DNA"/>
</dbReference>
<dbReference type="GO" id="GO:0004368">
    <property type="term" value="F:glycerol-3-phosphate dehydrogenase (quinone) activity"/>
    <property type="evidence" value="ECO:0007669"/>
    <property type="project" value="UniProtKB-EC"/>
</dbReference>
<name>A0A377CX30_ECOLX</name>
<dbReference type="Gene3D" id="3.50.50.60">
    <property type="entry name" value="FAD/NAD(P)-binding domain"/>
    <property type="match status" value="1"/>
</dbReference>
<reference evidence="1 2" key="1">
    <citation type="submission" date="2018-06" db="EMBL/GenBank/DDBJ databases">
        <authorList>
            <consortium name="Pathogen Informatics"/>
            <person name="Doyle S."/>
        </authorList>
    </citation>
    <scope>NUCLEOTIDE SEQUENCE [LARGE SCALE GENOMIC DNA]</scope>
    <source>
        <strain evidence="1 2">NCTC9962</strain>
    </source>
</reference>
<dbReference type="SUPFAM" id="SSF51905">
    <property type="entry name" value="FAD/NAD(P)-binding domain"/>
    <property type="match status" value="1"/>
</dbReference>
<dbReference type="AlphaFoldDB" id="A0A377CX30"/>
<keyword evidence="1" id="KW-0560">Oxidoreductase</keyword>
<gene>
    <name evidence="1" type="primary">glpA_2</name>
    <name evidence="1" type="ORF">NCTC9962_05999</name>
</gene>
<sequence length="104" mass="11315">MKVPDGTVDPFRLTAANMLDAKEHGAVILTAHEVTGLIREGATVCGVRVRNHLTGETRPFMHLSWLMPLGSGGNTLPEYADLRIRMFPGERIAADHGFTALTSM</sequence>
<dbReference type="Proteomes" id="UP000254052">
    <property type="component" value="Unassembled WGS sequence"/>
</dbReference>
<organism evidence="1 2">
    <name type="scientific">Escherichia coli</name>
    <dbReference type="NCBI Taxonomy" id="562"/>
    <lineage>
        <taxon>Bacteria</taxon>
        <taxon>Pseudomonadati</taxon>
        <taxon>Pseudomonadota</taxon>
        <taxon>Gammaproteobacteria</taxon>
        <taxon>Enterobacterales</taxon>
        <taxon>Enterobacteriaceae</taxon>
        <taxon>Escherichia</taxon>
    </lineage>
</organism>
<proteinExistence type="predicted"/>